<evidence type="ECO:0000313" key="1">
    <source>
        <dbReference type="EMBL" id="WCO03560.1"/>
    </source>
</evidence>
<sequence>MTSEIEKSNRKILYFLKKKFPMEVAKGIRFDLSKYSIIPKGKFLKNIYTWKLTEFDFDAYLLSIRNSYKTEIMGTAGESMVEIDTESKHNGLILKTESNLPELIIRPAYLNEKIANLFLKFDKKLNDRKEFNKKYILESSLSQTELEEIITRNITDELVKVNEFSLEFKDNSIFLKFEKEFNEQDSVNLINLGKIIETELKNVVQQRV</sequence>
<gene>
    <name evidence="1" type="ORF">MUN68_008635</name>
</gene>
<dbReference type="RefSeq" id="WP_249997275.1">
    <property type="nucleotide sequence ID" value="NZ_CP116221.1"/>
</dbReference>
<dbReference type="Proteomes" id="UP001202717">
    <property type="component" value="Chromosome"/>
</dbReference>
<evidence type="ECO:0000313" key="2">
    <source>
        <dbReference type="Proteomes" id="UP001202717"/>
    </source>
</evidence>
<name>A0ABY7S3H6_9FLAO</name>
<organism evidence="1 2">
    <name type="scientific">Psychroserpens ponticola</name>
    <dbReference type="NCBI Taxonomy" id="2932268"/>
    <lineage>
        <taxon>Bacteria</taxon>
        <taxon>Pseudomonadati</taxon>
        <taxon>Bacteroidota</taxon>
        <taxon>Flavobacteriia</taxon>
        <taxon>Flavobacteriales</taxon>
        <taxon>Flavobacteriaceae</taxon>
        <taxon>Psychroserpens</taxon>
    </lineage>
</organism>
<dbReference type="EMBL" id="CP116221">
    <property type="protein sequence ID" value="WCO03560.1"/>
    <property type="molecule type" value="Genomic_DNA"/>
</dbReference>
<protein>
    <submittedName>
        <fullName evidence="1">Uncharacterized protein</fullName>
    </submittedName>
</protein>
<proteinExistence type="predicted"/>
<reference evidence="1 2" key="1">
    <citation type="submission" date="2023-01" db="EMBL/GenBank/DDBJ databases">
        <title>Psychroserpens ponticola sp. nov., isolated from seawater.</title>
        <authorList>
            <person name="Kristyanto S."/>
            <person name="Jung J."/>
            <person name="Kim J.M."/>
            <person name="Jeon C.O."/>
        </authorList>
    </citation>
    <scope>NUCLEOTIDE SEQUENCE [LARGE SCALE GENOMIC DNA]</scope>
    <source>
        <strain evidence="1 2">MSW6</strain>
    </source>
</reference>
<accession>A0ABY7S3H6</accession>
<keyword evidence="2" id="KW-1185">Reference proteome</keyword>